<dbReference type="GO" id="GO:0008932">
    <property type="term" value="F:lytic endotransglycosylase activity"/>
    <property type="evidence" value="ECO:0007669"/>
    <property type="project" value="TreeGrafter"/>
</dbReference>
<dbReference type="SUPFAM" id="SSF55383">
    <property type="entry name" value="Copper amine oxidase, domain N"/>
    <property type="match status" value="1"/>
</dbReference>
<proteinExistence type="predicted"/>
<organism evidence="3 4">
    <name type="scientific">Anaeromicrobium sediminis</name>
    <dbReference type="NCBI Taxonomy" id="1478221"/>
    <lineage>
        <taxon>Bacteria</taxon>
        <taxon>Bacillati</taxon>
        <taxon>Bacillota</taxon>
        <taxon>Clostridia</taxon>
        <taxon>Peptostreptococcales</taxon>
        <taxon>Thermotaleaceae</taxon>
        <taxon>Anaeromicrobium</taxon>
    </lineage>
</organism>
<sequence length="536" mass="58912">MNMFIGHKLEGTEDGYNIILQLDPNKSLVEFAKEFEHGDNEKDESLYDRIHKYVKKNFSNLKVANVKLVVGSLLLVSIPFANVSAFANSPVLEQSISKEQIINVKLDNEIQHYSQNPFVINGTAYVPLGEITKSVGGTTWSNVESKTIGVNKGDVKLAFVMGSSTARLNGKSIPMPEHYSINDSTMVPVKFIGEILGLNVGWDGESKTVILTTGGHIATETYTVQSGDSLWKIANKFNTSIDMIRSTNNLTSDVLQVGQKLALPKKPDSNPERDDEGNTGNMKTYTVQAGDSLWKIANKFNTSIDMIKITNNLTSDFLQVGQKLSIPNPTITETNPTTDNVATYIVQPGDTVNSIAKKVGTSPENILKYNYMDSDELLSAGETISVSAYAPRNYTITPGQEAAPLRKGKIVDWFREGQYLIKRNDVFTITDVDTGLQFKVKMMGGYNHSDIEPLTAADTQVMKQLFGTWTWAPRSVVIFHDGINIAASLAGMPHAQDTVANNNVTGHFDLYLSNSLSHNTGMPSESHEKMVQKAAK</sequence>
<gene>
    <name evidence="3" type="ORF">CCE28_19240</name>
</gene>
<dbReference type="InterPro" id="IPR012854">
    <property type="entry name" value="Cu_amine_oxidase-like_N"/>
</dbReference>
<name>A0A267MCW1_9FIRM</name>
<protein>
    <recommendedName>
        <fullName evidence="2">LysM domain-containing protein</fullName>
    </recommendedName>
</protein>
<accession>A0A267MCW1</accession>
<dbReference type="SMART" id="SM00257">
    <property type="entry name" value="LysM"/>
    <property type="match status" value="3"/>
</dbReference>
<dbReference type="PROSITE" id="PS51782">
    <property type="entry name" value="LYSM"/>
    <property type="match status" value="3"/>
</dbReference>
<evidence type="ECO:0000313" key="4">
    <source>
        <dbReference type="Proteomes" id="UP000216024"/>
    </source>
</evidence>
<dbReference type="CDD" id="cd00118">
    <property type="entry name" value="LysM"/>
    <property type="match status" value="3"/>
</dbReference>
<dbReference type="InterPro" id="IPR036779">
    <property type="entry name" value="LysM_dom_sf"/>
</dbReference>
<dbReference type="PANTHER" id="PTHR33734">
    <property type="entry name" value="LYSM DOMAIN-CONTAINING GPI-ANCHORED PROTEIN 2"/>
    <property type="match status" value="1"/>
</dbReference>
<dbReference type="AlphaFoldDB" id="A0A267MCW1"/>
<dbReference type="Gene3D" id="3.30.457.10">
    <property type="entry name" value="Copper amine oxidase-like, N-terminal domain"/>
    <property type="match status" value="1"/>
</dbReference>
<dbReference type="Gene3D" id="3.10.350.10">
    <property type="entry name" value="LysM domain"/>
    <property type="match status" value="3"/>
</dbReference>
<comment type="caution">
    <text evidence="3">The sequence shown here is derived from an EMBL/GenBank/DDBJ whole genome shotgun (WGS) entry which is preliminary data.</text>
</comment>
<keyword evidence="4" id="KW-1185">Reference proteome</keyword>
<dbReference type="OrthoDB" id="529831at2"/>
<reference evidence="3 4" key="1">
    <citation type="submission" date="2017-06" db="EMBL/GenBank/DDBJ databases">
        <title>Draft genome sequence of anaerobic fermentative bacterium Anaeromicrobium sediminis DY2726D isolated from West Pacific Ocean sediments.</title>
        <authorList>
            <person name="Zeng X."/>
        </authorList>
    </citation>
    <scope>NUCLEOTIDE SEQUENCE [LARGE SCALE GENOMIC DNA]</scope>
    <source>
        <strain evidence="3 4">DY2726D</strain>
    </source>
</reference>
<dbReference type="InterPro" id="IPR018392">
    <property type="entry name" value="LysM"/>
</dbReference>
<evidence type="ECO:0000256" key="1">
    <source>
        <dbReference type="SAM" id="MobiDB-lite"/>
    </source>
</evidence>
<evidence type="ECO:0000313" key="3">
    <source>
        <dbReference type="EMBL" id="PAB57222.1"/>
    </source>
</evidence>
<feature type="domain" description="LysM" evidence="2">
    <location>
        <begin position="220"/>
        <end position="263"/>
    </location>
</feature>
<dbReference type="Pfam" id="PF07833">
    <property type="entry name" value="Cu_amine_oxidN1"/>
    <property type="match status" value="1"/>
</dbReference>
<dbReference type="EMBL" id="NIBG01000027">
    <property type="protein sequence ID" value="PAB57222.1"/>
    <property type="molecule type" value="Genomic_DNA"/>
</dbReference>
<feature type="region of interest" description="Disordered" evidence="1">
    <location>
        <begin position="261"/>
        <end position="284"/>
    </location>
</feature>
<feature type="domain" description="LysM" evidence="2">
    <location>
        <begin position="342"/>
        <end position="386"/>
    </location>
</feature>
<dbReference type="SUPFAM" id="SSF54106">
    <property type="entry name" value="LysM domain"/>
    <property type="match status" value="3"/>
</dbReference>
<dbReference type="Pfam" id="PF01476">
    <property type="entry name" value="LysM"/>
    <property type="match status" value="3"/>
</dbReference>
<dbReference type="PANTHER" id="PTHR33734:SF22">
    <property type="entry name" value="MEMBRANE-BOUND LYTIC MUREIN TRANSGLYCOSYLASE D"/>
    <property type="match status" value="1"/>
</dbReference>
<feature type="domain" description="LysM" evidence="2">
    <location>
        <begin position="283"/>
        <end position="326"/>
    </location>
</feature>
<dbReference type="InterPro" id="IPR036582">
    <property type="entry name" value="Mao_N_sf"/>
</dbReference>
<evidence type="ECO:0000259" key="2">
    <source>
        <dbReference type="PROSITE" id="PS51782"/>
    </source>
</evidence>
<dbReference type="Proteomes" id="UP000216024">
    <property type="component" value="Unassembled WGS sequence"/>
</dbReference>